<reference evidence="1 2" key="1">
    <citation type="submission" date="2021-03" db="EMBL/GenBank/DDBJ databases">
        <title>Enterococcal diversity collection.</title>
        <authorList>
            <person name="Gilmore M.S."/>
            <person name="Schwartzman J."/>
            <person name="Van Tyne D."/>
            <person name="Martin M."/>
            <person name="Earl A.M."/>
            <person name="Manson A.L."/>
            <person name="Straub T."/>
            <person name="Salamzade R."/>
            <person name="Saavedra J."/>
            <person name="Lebreton F."/>
            <person name="Prichula J."/>
            <person name="Schaufler K."/>
            <person name="Gaca A."/>
            <person name="Sgardioli B."/>
            <person name="Wagenaar J."/>
            <person name="Strong T."/>
        </authorList>
    </citation>
    <scope>NUCLEOTIDE SEQUENCE [LARGE SCALE GENOMIC DNA]</scope>
    <source>
        <strain evidence="1 2">669A</strain>
    </source>
</reference>
<dbReference type="EMBL" id="JAFREM010000018">
    <property type="protein sequence ID" value="MBO1306912.1"/>
    <property type="molecule type" value="Genomic_DNA"/>
</dbReference>
<proteinExistence type="predicted"/>
<dbReference type="RefSeq" id="WP_207673833.1">
    <property type="nucleotide sequence ID" value="NZ_JAFREM010000018.1"/>
</dbReference>
<sequence>MKFSFELKTNLTPQEIWPLYANTEKWYQWEEQLKSISLDGDFATGTKGEMTLGEQPPMRFLLTSVKENEHFTDETTIPGMGTIAFHHQLEQENDQTIIRHSVEFTTENGEEKKETAPFIAKIFQDVPAAVFALVEAAK</sequence>
<name>A0ABS3LB91_9ENTE</name>
<accession>A0ABS3LB91</accession>
<keyword evidence="2" id="KW-1185">Reference proteome</keyword>
<evidence type="ECO:0008006" key="3">
    <source>
        <dbReference type="Google" id="ProtNLM"/>
    </source>
</evidence>
<comment type="caution">
    <text evidence="1">The sequence shown here is derived from an EMBL/GenBank/DDBJ whole genome shotgun (WGS) entry which is preliminary data.</text>
</comment>
<evidence type="ECO:0000313" key="2">
    <source>
        <dbReference type="Proteomes" id="UP000664601"/>
    </source>
</evidence>
<dbReference type="SUPFAM" id="SSF55961">
    <property type="entry name" value="Bet v1-like"/>
    <property type="match status" value="1"/>
</dbReference>
<protein>
    <recommendedName>
        <fullName evidence="3">Polyketide cyclase</fullName>
    </recommendedName>
</protein>
<dbReference type="Gene3D" id="3.30.530.20">
    <property type="match status" value="1"/>
</dbReference>
<evidence type="ECO:0000313" key="1">
    <source>
        <dbReference type="EMBL" id="MBO1306912.1"/>
    </source>
</evidence>
<organism evidence="1 2">
    <name type="scientific">Candidatus Enterococcus moelleringii</name>
    <dbReference type="NCBI Taxonomy" id="2815325"/>
    <lineage>
        <taxon>Bacteria</taxon>
        <taxon>Bacillati</taxon>
        <taxon>Bacillota</taxon>
        <taxon>Bacilli</taxon>
        <taxon>Lactobacillales</taxon>
        <taxon>Enterococcaceae</taxon>
        <taxon>Enterococcus</taxon>
    </lineage>
</organism>
<dbReference type="InterPro" id="IPR023393">
    <property type="entry name" value="START-like_dom_sf"/>
</dbReference>
<dbReference type="Proteomes" id="UP000664601">
    <property type="component" value="Unassembled WGS sequence"/>
</dbReference>
<gene>
    <name evidence="1" type="ORF">JZO70_12110</name>
</gene>